<dbReference type="RefSeq" id="WP_354614379.1">
    <property type="nucleotide sequence ID" value="NZ_JBEXAE010000002.1"/>
</dbReference>
<dbReference type="InterPro" id="IPR012577">
    <property type="entry name" value="NIPSNAP"/>
</dbReference>
<dbReference type="Pfam" id="PF07978">
    <property type="entry name" value="NIPSNAP"/>
    <property type="match status" value="2"/>
</dbReference>
<name>A0ABV2SS76_9FLAO</name>
<dbReference type="Gene3D" id="3.30.70.100">
    <property type="match status" value="2"/>
</dbReference>
<organism evidence="2 3">
    <name type="scientific">Sediminicola arcticus</name>
    <dbReference type="NCBI Taxonomy" id="1574308"/>
    <lineage>
        <taxon>Bacteria</taxon>
        <taxon>Pseudomonadati</taxon>
        <taxon>Bacteroidota</taxon>
        <taxon>Flavobacteriia</taxon>
        <taxon>Flavobacteriales</taxon>
        <taxon>Flavobacteriaceae</taxon>
        <taxon>Sediminicola</taxon>
    </lineage>
</organism>
<comment type="caution">
    <text evidence="2">The sequence shown here is derived from an EMBL/GenBank/DDBJ whole genome shotgun (WGS) entry which is preliminary data.</text>
</comment>
<reference evidence="2 3" key="1">
    <citation type="submission" date="2024-07" db="EMBL/GenBank/DDBJ databases">
        <title>The genome sequence of type strain Sediminicola arcticus GDMCC 1.2805.</title>
        <authorList>
            <person name="Liu Y."/>
        </authorList>
    </citation>
    <scope>NUCLEOTIDE SEQUENCE [LARGE SCALE GENOMIC DNA]</scope>
    <source>
        <strain evidence="2 3">GDMCC 1.2805</strain>
    </source>
</reference>
<dbReference type="SUPFAM" id="SSF54909">
    <property type="entry name" value="Dimeric alpha+beta barrel"/>
    <property type="match status" value="2"/>
</dbReference>
<feature type="domain" description="NIPSNAP" evidence="1">
    <location>
        <begin position="34"/>
        <end position="110"/>
    </location>
</feature>
<dbReference type="EMBL" id="JBEXAE010000002">
    <property type="protein sequence ID" value="MET6989992.1"/>
    <property type="molecule type" value="Genomic_DNA"/>
</dbReference>
<dbReference type="Proteomes" id="UP001549799">
    <property type="component" value="Unassembled WGS sequence"/>
</dbReference>
<feature type="domain" description="NIPSNAP" evidence="1">
    <location>
        <begin position="158"/>
        <end position="261"/>
    </location>
</feature>
<protein>
    <submittedName>
        <fullName evidence="2">NIPSNAP family protein</fullName>
    </submittedName>
</protein>
<evidence type="ECO:0000313" key="2">
    <source>
        <dbReference type="EMBL" id="MET6989992.1"/>
    </source>
</evidence>
<proteinExistence type="predicted"/>
<keyword evidence="3" id="KW-1185">Reference proteome</keyword>
<gene>
    <name evidence="2" type="ORF">ABXZ36_04960</name>
</gene>
<evidence type="ECO:0000313" key="3">
    <source>
        <dbReference type="Proteomes" id="UP001549799"/>
    </source>
</evidence>
<sequence length="263" mass="30883">MNSIYSRLTFLSTTFLIFFCVQLNAQNEKSELFQLKTYTFENETQEQLTDEYLSKAYLPALKKLKIDRVGVFKTRPNEKDTLNQLFVLIPFKDFAQFESLNKKLLQDKDYLMQGKNYLQASYDKAPYLRISSTLLKAFKDMPILKPTLLDGPRSERVYELRSYQSPTEELYRNKVKMFNEGGEVSLFNDLGFNAVFYGEVLSGSQMPNLMYMTTFANQESRDAHWKSFVDAPTWKNLSTLPEYQNNVSLNEQFFLYPTEYSDY</sequence>
<accession>A0ABV2SS76</accession>
<evidence type="ECO:0000259" key="1">
    <source>
        <dbReference type="Pfam" id="PF07978"/>
    </source>
</evidence>
<dbReference type="InterPro" id="IPR011008">
    <property type="entry name" value="Dimeric_a/b-barrel"/>
</dbReference>